<name>A0ABN8IRW5_9NEOP</name>
<keyword evidence="4" id="KW-1185">Reference proteome</keyword>
<dbReference type="EMBL" id="OW152842">
    <property type="protein sequence ID" value="CAH2065132.1"/>
    <property type="molecule type" value="Genomic_DNA"/>
</dbReference>
<proteinExistence type="predicted"/>
<sequence length="320" mass="36468">MASRVVFAVFRIALCYAVIEARDRAEAVENLTGPIHDLMENGIDENPYNTVDDEQTKRIDITDERSGKIRKTDDITQELDDVLPLKELDQPISVVTTSTSPKGKRRACDPARCGKLKAARRAEASRQRELLQAWNNQLVVVQKIVEHMENVARQGKSEFDQLLEDMKTKRTTQKWKTETTATTSMPPPTQLTLVDETEVRRALKRDPLVRRILEMARMKREEFFRGLKKNNISLSQLTWKSISQITLEMASLTLSYSQHAVHVALGTSPYNPLSGSVTEFPSYLRSPRSNTNEINTGPHGKHQLSIKKRIIKIDSLNRKF</sequence>
<evidence type="ECO:0000313" key="3">
    <source>
        <dbReference type="EMBL" id="CAH2065132.1"/>
    </source>
</evidence>
<accession>A0ABN8IRW5</accession>
<feature type="region of interest" description="Disordered" evidence="1">
    <location>
        <begin position="170"/>
        <end position="189"/>
    </location>
</feature>
<feature type="non-terminal residue" evidence="3">
    <location>
        <position position="320"/>
    </location>
</feature>
<keyword evidence="2" id="KW-0732">Signal</keyword>
<gene>
    <name evidence="3" type="ORF">IPOD504_LOCUS13050</name>
</gene>
<evidence type="ECO:0000313" key="4">
    <source>
        <dbReference type="Proteomes" id="UP000837857"/>
    </source>
</evidence>
<feature type="signal peptide" evidence="2">
    <location>
        <begin position="1"/>
        <end position="21"/>
    </location>
</feature>
<reference evidence="3" key="1">
    <citation type="submission" date="2022-03" db="EMBL/GenBank/DDBJ databases">
        <authorList>
            <person name="Martin H S."/>
        </authorList>
    </citation>
    <scope>NUCLEOTIDE SEQUENCE</scope>
</reference>
<feature type="chain" id="PRO_5046295099" evidence="2">
    <location>
        <begin position="22"/>
        <end position="320"/>
    </location>
</feature>
<organism evidence="3 4">
    <name type="scientific">Iphiclides podalirius</name>
    <name type="common">scarce swallowtail</name>
    <dbReference type="NCBI Taxonomy" id="110791"/>
    <lineage>
        <taxon>Eukaryota</taxon>
        <taxon>Metazoa</taxon>
        <taxon>Ecdysozoa</taxon>
        <taxon>Arthropoda</taxon>
        <taxon>Hexapoda</taxon>
        <taxon>Insecta</taxon>
        <taxon>Pterygota</taxon>
        <taxon>Neoptera</taxon>
        <taxon>Endopterygota</taxon>
        <taxon>Lepidoptera</taxon>
        <taxon>Glossata</taxon>
        <taxon>Ditrysia</taxon>
        <taxon>Papilionoidea</taxon>
        <taxon>Papilionidae</taxon>
        <taxon>Papilioninae</taxon>
        <taxon>Iphiclides</taxon>
    </lineage>
</organism>
<protein>
    <submittedName>
        <fullName evidence="3">Uncharacterized protein</fullName>
    </submittedName>
</protein>
<evidence type="ECO:0000256" key="2">
    <source>
        <dbReference type="SAM" id="SignalP"/>
    </source>
</evidence>
<dbReference type="Proteomes" id="UP000837857">
    <property type="component" value="Chromosome 30"/>
</dbReference>
<evidence type="ECO:0000256" key="1">
    <source>
        <dbReference type="SAM" id="MobiDB-lite"/>
    </source>
</evidence>